<dbReference type="EMBL" id="CABGGW010000001">
    <property type="protein sequence ID" value="VUS24082.1"/>
    <property type="molecule type" value="Genomic_DNA"/>
</dbReference>
<sequence length="48" mass="4782">MRLSGLPNGAKSSPGKAFTPRPGGKLKAATPAPATDALHSPRPVAGMD</sequence>
<protein>
    <submittedName>
        <fullName evidence="2">Uncharacterized protein</fullName>
    </submittedName>
</protein>
<organism evidence="2 3">
    <name type="scientific">Klebsiella huaxiensis</name>
    <dbReference type="NCBI Taxonomy" id="2153354"/>
    <lineage>
        <taxon>Bacteria</taxon>
        <taxon>Pseudomonadati</taxon>
        <taxon>Pseudomonadota</taxon>
        <taxon>Gammaproteobacteria</taxon>
        <taxon>Enterobacterales</taxon>
        <taxon>Enterobacteriaceae</taxon>
        <taxon>Klebsiella/Raoultella group</taxon>
        <taxon>Klebsiella</taxon>
    </lineage>
</organism>
<gene>
    <name evidence="2" type="ORF">SB6422_00666</name>
</gene>
<evidence type="ECO:0000313" key="2">
    <source>
        <dbReference type="EMBL" id="VUS24082.1"/>
    </source>
</evidence>
<evidence type="ECO:0000313" key="3">
    <source>
        <dbReference type="Proteomes" id="UP000317374"/>
    </source>
</evidence>
<dbReference type="Proteomes" id="UP000317374">
    <property type="component" value="Unassembled WGS sequence"/>
</dbReference>
<name>A0A564PL91_9ENTR</name>
<reference evidence="2 3" key="1">
    <citation type="submission" date="2019-07" db="EMBL/GenBank/DDBJ databases">
        <authorList>
            <person name="Brisse S."/>
            <person name="Rodrigues C."/>
            <person name="Thorpe H."/>
        </authorList>
    </citation>
    <scope>NUCLEOTIDE SEQUENCE [LARGE SCALE GENOMIC DNA]</scope>
    <source>
        <strain evidence="2">SB6422</strain>
    </source>
</reference>
<evidence type="ECO:0000256" key="1">
    <source>
        <dbReference type="SAM" id="MobiDB-lite"/>
    </source>
</evidence>
<accession>A0A564PL91</accession>
<feature type="region of interest" description="Disordered" evidence="1">
    <location>
        <begin position="1"/>
        <end position="48"/>
    </location>
</feature>
<proteinExistence type="predicted"/>
<dbReference type="AlphaFoldDB" id="A0A564PL91"/>